<name>A0A494X8T1_9BACL</name>
<organism evidence="1 2">
    <name type="scientific">Cohnella endophytica</name>
    <dbReference type="NCBI Taxonomy" id="2419778"/>
    <lineage>
        <taxon>Bacteria</taxon>
        <taxon>Bacillati</taxon>
        <taxon>Bacillota</taxon>
        <taxon>Bacilli</taxon>
        <taxon>Bacillales</taxon>
        <taxon>Paenibacillaceae</taxon>
        <taxon>Cohnella</taxon>
    </lineage>
</organism>
<dbReference type="OrthoDB" id="2967591at2"/>
<dbReference type="RefSeq" id="WP_120980058.1">
    <property type="nucleotide sequence ID" value="NZ_RBZM01000018.1"/>
</dbReference>
<reference evidence="1 2" key="1">
    <citation type="submission" date="2018-10" db="EMBL/GenBank/DDBJ databases">
        <title>Cohnella sp. M2MS4P-1, whole genome shotgun sequence.</title>
        <authorList>
            <person name="Tuo L."/>
        </authorList>
    </citation>
    <scope>NUCLEOTIDE SEQUENCE [LARGE SCALE GENOMIC DNA]</scope>
    <source>
        <strain evidence="1 2">M2MS4P-1</strain>
    </source>
</reference>
<accession>A0A494X8T1</accession>
<dbReference type="AlphaFoldDB" id="A0A494X8T1"/>
<keyword evidence="2" id="KW-1185">Reference proteome</keyword>
<evidence type="ECO:0000313" key="1">
    <source>
        <dbReference type="EMBL" id="RKP44479.1"/>
    </source>
</evidence>
<sequence length="154" mass="18278">MDFINLCLNELGKITKGYYRRNSLYFTLDEIRHISTIIKHQKRIDSLAITPFHITNNSIMEAYWLALSVKIVDVVQDKNLVLLSEAGKKSLEEIEEKYIHQWDNTYYEILKDDVSGFIECINRYVSYMQSQEAFLRGEYDNPNDSEQGIYYELW</sequence>
<evidence type="ECO:0000313" key="2">
    <source>
        <dbReference type="Proteomes" id="UP000282076"/>
    </source>
</evidence>
<proteinExistence type="predicted"/>
<comment type="caution">
    <text evidence="1">The sequence shown here is derived from an EMBL/GenBank/DDBJ whole genome shotgun (WGS) entry which is preliminary data.</text>
</comment>
<gene>
    <name evidence="1" type="ORF">D7Z26_26575</name>
</gene>
<dbReference type="EMBL" id="RBZM01000018">
    <property type="protein sequence ID" value="RKP44479.1"/>
    <property type="molecule type" value="Genomic_DNA"/>
</dbReference>
<protein>
    <submittedName>
        <fullName evidence="1">Uncharacterized protein</fullName>
    </submittedName>
</protein>
<dbReference type="Proteomes" id="UP000282076">
    <property type="component" value="Unassembled WGS sequence"/>
</dbReference>